<sequence>MNTASFFKNSKSPSSINEPKYSVEPVPVVQYPNSWQQQLHLLSPPTKSTDPQPSQHPSPSSPESRKTQTWLDMLESNRMEVAIAPGYRPSSPQRDPPRESDCASWTGRLAPLTGTCCHQGLHRRKVVVQSGCVVGS</sequence>
<evidence type="ECO:0000313" key="3">
    <source>
        <dbReference type="Proteomes" id="UP000193642"/>
    </source>
</evidence>
<dbReference type="Proteomes" id="UP000193642">
    <property type="component" value="Unassembled WGS sequence"/>
</dbReference>
<protein>
    <submittedName>
        <fullName evidence="2">Uncharacterized protein</fullName>
    </submittedName>
</protein>
<feature type="region of interest" description="Disordered" evidence="1">
    <location>
        <begin position="84"/>
        <end position="105"/>
    </location>
</feature>
<feature type="compositionally biased region" description="Polar residues" evidence="1">
    <location>
        <begin position="1"/>
        <end position="17"/>
    </location>
</feature>
<dbReference type="EMBL" id="MCGO01000003">
    <property type="protein sequence ID" value="ORY52283.1"/>
    <property type="molecule type" value="Genomic_DNA"/>
</dbReference>
<reference evidence="2 3" key="1">
    <citation type="submission" date="2016-07" db="EMBL/GenBank/DDBJ databases">
        <title>Pervasive Adenine N6-methylation of Active Genes in Fungi.</title>
        <authorList>
            <consortium name="DOE Joint Genome Institute"/>
            <person name="Mondo S.J."/>
            <person name="Dannebaum R.O."/>
            <person name="Kuo R.C."/>
            <person name="Labutti K."/>
            <person name="Haridas S."/>
            <person name="Kuo A."/>
            <person name="Salamov A."/>
            <person name="Ahrendt S.R."/>
            <person name="Lipzen A."/>
            <person name="Sullivan W."/>
            <person name="Andreopoulos W.B."/>
            <person name="Clum A."/>
            <person name="Lindquist E."/>
            <person name="Daum C."/>
            <person name="Ramamoorthy G.K."/>
            <person name="Gryganskyi A."/>
            <person name="Culley D."/>
            <person name="Magnuson J.K."/>
            <person name="James T.Y."/>
            <person name="O'Malley M.A."/>
            <person name="Stajich J.E."/>
            <person name="Spatafora J.W."/>
            <person name="Visel A."/>
            <person name="Grigoriev I.V."/>
        </authorList>
    </citation>
    <scope>NUCLEOTIDE SEQUENCE [LARGE SCALE GENOMIC DNA]</scope>
    <source>
        <strain evidence="2 3">JEL800</strain>
    </source>
</reference>
<keyword evidence="3" id="KW-1185">Reference proteome</keyword>
<proteinExistence type="predicted"/>
<organism evidence="2 3">
    <name type="scientific">Rhizoclosmatium globosum</name>
    <dbReference type="NCBI Taxonomy" id="329046"/>
    <lineage>
        <taxon>Eukaryota</taxon>
        <taxon>Fungi</taxon>
        <taxon>Fungi incertae sedis</taxon>
        <taxon>Chytridiomycota</taxon>
        <taxon>Chytridiomycota incertae sedis</taxon>
        <taxon>Chytridiomycetes</taxon>
        <taxon>Chytridiales</taxon>
        <taxon>Chytriomycetaceae</taxon>
        <taxon>Rhizoclosmatium</taxon>
    </lineage>
</organism>
<evidence type="ECO:0000256" key="1">
    <source>
        <dbReference type="SAM" id="MobiDB-lite"/>
    </source>
</evidence>
<name>A0A1Y2CZ15_9FUNG</name>
<feature type="region of interest" description="Disordered" evidence="1">
    <location>
        <begin position="1"/>
        <end position="22"/>
    </location>
</feature>
<evidence type="ECO:0000313" key="2">
    <source>
        <dbReference type="EMBL" id="ORY52283.1"/>
    </source>
</evidence>
<gene>
    <name evidence="2" type="ORF">BCR33DRAFT_711626</name>
</gene>
<dbReference type="AlphaFoldDB" id="A0A1Y2CZ15"/>
<comment type="caution">
    <text evidence="2">The sequence shown here is derived from an EMBL/GenBank/DDBJ whole genome shotgun (WGS) entry which is preliminary data.</text>
</comment>
<feature type="region of interest" description="Disordered" evidence="1">
    <location>
        <begin position="34"/>
        <end position="70"/>
    </location>
</feature>
<accession>A0A1Y2CZ15</accession>
<feature type="compositionally biased region" description="Polar residues" evidence="1">
    <location>
        <begin position="34"/>
        <end position="50"/>
    </location>
</feature>